<evidence type="ECO:0000256" key="2">
    <source>
        <dbReference type="ARBA" id="ARBA00022801"/>
    </source>
</evidence>
<protein>
    <recommendedName>
        <fullName evidence="5">Kynureninase</fullName>
    </recommendedName>
</protein>
<dbReference type="InterPro" id="IPR015421">
    <property type="entry name" value="PyrdxlP-dep_Trfase_major"/>
</dbReference>
<dbReference type="PANTHER" id="PTHR14084:SF0">
    <property type="entry name" value="KYNURENINASE"/>
    <property type="match status" value="1"/>
</dbReference>
<reference evidence="4" key="1">
    <citation type="journal article" date="2014" name="Front. Microbiol.">
        <title>High frequency of phylogenetically diverse reductive dehalogenase-homologous genes in deep subseafloor sedimentary metagenomes.</title>
        <authorList>
            <person name="Kawai M."/>
            <person name="Futagami T."/>
            <person name="Toyoda A."/>
            <person name="Takaki Y."/>
            <person name="Nishi S."/>
            <person name="Hori S."/>
            <person name="Arai W."/>
            <person name="Tsubouchi T."/>
            <person name="Morono Y."/>
            <person name="Uchiyama I."/>
            <person name="Ito T."/>
            <person name="Fujiyama A."/>
            <person name="Inagaki F."/>
            <person name="Takami H."/>
        </authorList>
    </citation>
    <scope>NUCLEOTIDE SEQUENCE</scope>
    <source>
        <strain evidence="4">Expedition CK06-06</strain>
    </source>
</reference>
<gene>
    <name evidence="4" type="ORF">S01H4_24355</name>
</gene>
<evidence type="ECO:0008006" key="5">
    <source>
        <dbReference type="Google" id="ProtNLM"/>
    </source>
</evidence>
<comment type="caution">
    <text evidence="4">The sequence shown here is derived from an EMBL/GenBank/DDBJ whole genome shotgun (WGS) entry which is preliminary data.</text>
</comment>
<proteinExistence type="predicted"/>
<keyword evidence="3" id="KW-0663">Pyridoxal phosphate</keyword>
<dbReference type="GO" id="GO:0009435">
    <property type="term" value="P:NAD+ biosynthetic process"/>
    <property type="evidence" value="ECO:0007669"/>
    <property type="project" value="InterPro"/>
</dbReference>
<name>X1BV26_9ZZZZ</name>
<dbReference type="InterPro" id="IPR015422">
    <property type="entry name" value="PyrdxlP-dep_Trfase_small"/>
</dbReference>
<accession>X1BV26</accession>
<dbReference type="PANTHER" id="PTHR14084">
    <property type="entry name" value="KYNURENINASE"/>
    <property type="match status" value="1"/>
</dbReference>
<evidence type="ECO:0000256" key="1">
    <source>
        <dbReference type="ARBA" id="ARBA00022642"/>
    </source>
</evidence>
<dbReference type="GO" id="GO:0019441">
    <property type="term" value="P:L-tryptophan catabolic process to kynurenine"/>
    <property type="evidence" value="ECO:0007669"/>
    <property type="project" value="TreeGrafter"/>
</dbReference>
<dbReference type="GO" id="GO:0005737">
    <property type="term" value="C:cytoplasm"/>
    <property type="evidence" value="ECO:0007669"/>
    <property type="project" value="InterPro"/>
</dbReference>
<dbReference type="Gene3D" id="3.40.640.10">
    <property type="entry name" value="Type I PLP-dependent aspartate aminotransferase-like (Major domain)"/>
    <property type="match status" value="1"/>
</dbReference>
<dbReference type="Gene3D" id="3.90.1150.10">
    <property type="entry name" value="Aspartate Aminotransferase, domain 1"/>
    <property type="match status" value="1"/>
</dbReference>
<dbReference type="EMBL" id="BART01011430">
    <property type="protein sequence ID" value="GAG84982.1"/>
    <property type="molecule type" value="Genomic_DNA"/>
</dbReference>
<feature type="non-terminal residue" evidence="4">
    <location>
        <position position="134"/>
    </location>
</feature>
<dbReference type="InterPro" id="IPR015424">
    <property type="entry name" value="PyrdxlP-dep_Trfase"/>
</dbReference>
<dbReference type="InterPro" id="IPR010111">
    <property type="entry name" value="Kynureninase"/>
</dbReference>
<dbReference type="SUPFAM" id="SSF53383">
    <property type="entry name" value="PLP-dependent transferases"/>
    <property type="match status" value="1"/>
</dbReference>
<sequence length="134" mass="15184">MGPNFEPIEGAEGWQLSTPPILQMAALRASMEIFDEVGMERLKAKSDLLTGYLEFLIDEIKSESISIITPWDIKRRGCQLSIRIQGNGKVLHNKLTSQGVICDWREPDVIRVAPVPLYNTFMDVYKFSEILKAN</sequence>
<dbReference type="GO" id="GO:0043420">
    <property type="term" value="P:anthranilate metabolic process"/>
    <property type="evidence" value="ECO:0007669"/>
    <property type="project" value="TreeGrafter"/>
</dbReference>
<dbReference type="GO" id="GO:0030170">
    <property type="term" value="F:pyridoxal phosphate binding"/>
    <property type="evidence" value="ECO:0007669"/>
    <property type="project" value="InterPro"/>
</dbReference>
<organism evidence="4">
    <name type="scientific">marine sediment metagenome</name>
    <dbReference type="NCBI Taxonomy" id="412755"/>
    <lineage>
        <taxon>unclassified sequences</taxon>
        <taxon>metagenomes</taxon>
        <taxon>ecological metagenomes</taxon>
    </lineage>
</organism>
<dbReference type="AlphaFoldDB" id="X1BV26"/>
<dbReference type="GO" id="GO:0030429">
    <property type="term" value="F:kynureninase activity"/>
    <property type="evidence" value="ECO:0007669"/>
    <property type="project" value="InterPro"/>
</dbReference>
<keyword evidence="1" id="KW-0662">Pyridine nucleotide biosynthesis</keyword>
<evidence type="ECO:0000313" key="4">
    <source>
        <dbReference type="EMBL" id="GAG84982.1"/>
    </source>
</evidence>
<dbReference type="Pfam" id="PF22580">
    <property type="entry name" value="KYNU_C"/>
    <property type="match status" value="1"/>
</dbReference>
<evidence type="ECO:0000256" key="3">
    <source>
        <dbReference type="ARBA" id="ARBA00022898"/>
    </source>
</evidence>
<keyword evidence="2" id="KW-0378">Hydrolase</keyword>